<dbReference type="PANTHER" id="PTHR12072">
    <property type="entry name" value="CWF19, CELL CYCLE CONTROL PROTEIN"/>
    <property type="match status" value="1"/>
</dbReference>
<dbReference type="Proteomes" id="UP000274429">
    <property type="component" value="Unassembled WGS sequence"/>
</dbReference>
<comment type="similarity">
    <text evidence="1">Belongs to the CWF19 family.</text>
</comment>
<dbReference type="Pfam" id="PF04676">
    <property type="entry name" value="CwfJ_C_2"/>
    <property type="match status" value="1"/>
</dbReference>
<name>A0A0R3XBJ3_HYDTA</name>
<dbReference type="GO" id="GO:0071014">
    <property type="term" value="C:post-mRNA release spliceosomal complex"/>
    <property type="evidence" value="ECO:0007669"/>
    <property type="project" value="TreeGrafter"/>
</dbReference>
<reference evidence="7" key="1">
    <citation type="submission" date="2017-02" db="UniProtKB">
        <authorList>
            <consortium name="WormBaseParasite"/>
        </authorList>
    </citation>
    <scope>IDENTIFICATION</scope>
</reference>
<feature type="domain" description="Cwf19-like C-terminal" evidence="4">
    <location>
        <begin position="116"/>
        <end position="240"/>
    </location>
</feature>
<protein>
    <submittedName>
        <fullName evidence="7">CWF19-like protein 2</fullName>
    </submittedName>
</protein>
<dbReference type="Pfam" id="PF04677">
    <property type="entry name" value="CwfJ_C_1"/>
    <property type="match status" value="1"/>
</dbReference>
<evidence type="ECO:0000256" key="1">
    <source>
        <dbReference type="ARBA" id="ARBA00006795"/>
    </source>
</evidence>
<evidence type="ECO:0000313" key="6">
    <source>
        <dbReference type="Proteomes" id="UP000274429"/>
    </source>
</evidence>
<sequence>MLLRVSRNLKETYLIEINIAFQKYICSFNHSRERSNHHGGKGRQNEYPREDEGSYTIEEMIRQENQETKDSYLRHFASVAGQYKGVADEYETNFVKENAKLQGVLKPRLGSDAITEYKRREYAESTCPSCMDHTPHYLVISVRHRMFLSLPEHVSLSQGHCFITPLEHVGAMTRLDKAAVEEACAFKRDLCRMAALWKGKGASCVFMEVASYSTSFKHHTQIECVPVSRETMDELPSYFKKAMLDLGSEWDQNTRLIDLARLGARVRKIIPPNFGYFCVEFGVDGGGYAKVIDNWSTFPPHFGQEVLSGVLGKSPEKWRKPKKESLEQLRRKVVEFEEKWISVEEGANETNITTQHTEAASTIPDAAECVLEPEGPALPP</sequence>
<reference evidence="5 6" key="2">
    <citation type="submission" date="2018-11" db="EMBL/GenBank/DDBJ databases">
        <authorList>
            <consortium name="Pathogen Informatics"/>
        </authorList>
    </citation>
    <scope>NUCLEOTIDE SEQUENCE [LARGE SCALE GENOMIC DNA]</scope>
</reference>
<dbReference type="STRING" id="6205.A0A0R3XBJ3"/>
<gene>
    <name evidence="5" type="ORF">TTAC_LOCUS10903</name>
</gene>
<evidence type="ECO:0000313" key="7">
    <source>
        <dbReference type="WBParaSite" id="TTAC_0001092001-mRNA-1"/>
    </source>
</evidence>
<evidence type="ECO:0000259" key="4">
    <source>
        <dbReference type="Pfam" id="PF04677"/>
    </source>
</evidence>
<dbReference type="InterPro" id="IPR006767">
    <property type="entry name" value="Cwf19-like_C_dom-2"/>
</dbReference>
<keyword evidence="6" id="KW-1185">Reference proteome</keyword>
<dbReference type="InterPro" id="IPR006768">
    <property type="entry name" value="Cwf19-like_C_dom-1"/>
</dbReference>
<dbReference type="PANTHER" id="PTHR12072:SF5">
    <property type="entry name" value="CWF19-LIKE PROTEIN 2"/>
    <property type="match status" value="1"/>
</dbReference>
<dbReference type="InterPro" id="IPR040194">
    <property type="entry name" value="Cwf19-like"/>
</dbReference>
<evidence type="ECO:0000259" key="3">
    <source>
        <dbReference type="Pfam" id="PF04676"/>
    </source>
</evidence>
<feature type="region of interest" description="Disordered" evidence="2">
    <location>
        <begin position="32"/>
        <end position="51"/>
    </location>
</feature>
<feature type="domain" description="Cwf19-like protein C-terminal" evidence="3">
    <location>
        <begin position="249"/>
        <end position="340"/>
    </location>
</feature>
<organism evidence="7">
    <name type="scientific">Hydatigena taeniaeformis</name>
    <name type="common">Feline tapeworm</name>
    <name type="synonym">Taenia taeniaeformis</name>
    <dbReference type="NCBI Taxonomy" id="6205"/>
    <lineage>
        <taxon>Eukaryota</taxon>
        <taxon>Metazoa</taxon>
        <taxon>Spiralia</taxon>
        <taxon>Lophotrochozoa</taxon>
        <taxon>Platyhelminthes</taxon>
        <taxon>Cestoda</taxon>
        <taxon>Eucestoda</taxon>
        <taxon>Cyclophyllidea</taxon>
        <taxon>Taeniidae</taxon>
        <taxon>Hydatigera</taxon>
    </lineage>
</organism>
<dbReference type="WBParaSite" id="TTAC_0001092001-mRNA-1">
    <property type="protein sequence ID" value="TTAC_0001092001-mRNA-1"/>
    <property type="gene ID" value="TTAC_0001092001"/>
</dbReference>
<dbReference type="EMBL" id="UYWX01022478">
    <property type="protein sequence ID" value="VDM35883.1"/>
    <property type="molecule type" value="Genomic_DNA"/>
</dbReference>
<dbReference type="GO" id="GO:0000398">
    <property type="term" value="P:mRNA splicing, via spliceosome"/>
    <property type="evidence" value="ECO:0007669"/>
    <property type="project" value="TreeGrafter"/>
</dbReference>
<evidence type="ECO:0000313" key="5">
    <source>
        <dbReference type="EMBL" id="VDM35883.1"/>
    </source>
</evidence>
<dbReference type="OrthoDB" id="2113965at2759"/>
<dbReference type="AlphaFoldDB" id="A0A0R3XBJ3"/>
<proteinExistence type="inferred from homology"/>
<accession>A0A0R3XBJ3</accession>
<evidence type="ECO:0000256" key="2">
    <source>
        <dbReference type="SAM" id="MobiDB-lite"/>
    </source>
</evidence>